<dbReference type="Proteomes" id="UP001331761">
    <property type="component" value="Unassembled WGS sequence"/>
</dbReference>
<name>A0AAN8FVP5_TRICO</name>
<gene>
    <name evidence="1" type="ORF">GCK32_022322</name>
</gene>
<organism evidence="1 2">
    <name type="scientific">Trichostrongylus colubriformis</name>
    <name type="common">Black scour worm</name>
    <dbReference type="NCBI Taxonomy" id="6319"/>
    <lineage>
        <taxon>Eukaryota</taxon>
        <taxon>Metazoa</taxon>
        <taxon>Ecdysozoa</taxon>
        <taxon>Nematoda</taxon>
        <taxon>Chromadorea</taxon>
        <taxon>Rhabditida</taxon>
        <taxon>Rhabditina</taxon>
        <taxon>Rhabditomorpha</taxon>
        <taxon>Strongyloidea</taxon>
        <taxon>Trichostrongylidae</taxon>
        <taxon>Trichostrongylus</taxon>
    </lineage>
</organism>
<protein>
    <submittedName>
        <fullName evidence="1">Uncharacterized protein</fullName>
    </submittedName>
</protein>
<sequence>PSHAKIAAMKKSNLDHAEDPLEDMLTIARWRRARSLPGEAVSPTEITS</sequence>
<evidence type="ECO:0000313" key="2">
    <source>
        <dbReference type="Proteomes" id="UP001331761"/>
    </source>
</evidence>
<reference evidence="1 2" key="1">
    <citation type="submission" date="2019-10" db="EMBL/GenBank/DDBJ databases">
        <title>Assembly and Annotation for the nematode Trichostrongylus colubriformis.</title>
        <authorList>
            <person name="Martin J."/>
        </authorList>
    </citation>
    <scope>NUCLEOTIDE SEQUENCE [LARGE SCALE GENOMIC DNA]</scope>
    <source>
        <strain evidence="1">G859</strain>
        <tissue evidence="1">Whole worm</tissue>
    </source>
</reference>
<proteinExistence type="predicted"/>
<dbReference type="EMBL" id="WIXE01003294">
    <property type="protein sequence ID" value="KAK5984069.1"/>
    <property type="molecule type" value="Genomic_DNA"/>
</dbReference>
<feature type="non-terminal residue" evidence="1">
    <location>
        <position position="1"/>
    </location>
</feature>
<dbReference type="AlphaFoldDB" id="A0AAN8FVP5"/>
<comment type="caution">
    <text evidence="1">The sequence shown here is derived from an EMBL/GenBank/DDBJ whole genome shotgun (WGS) entry which is preliminary data.</text>
</comment>
<keyword evidence="2" id="KW-1185">Reference proteome</keyword>
<accession>A0AAN8FVP5</accession>
<evidence type="ECO:0000313" key="1">
    <source>
        <dbReference type="EMBL" id="KAK5984069.1"/>
    </source>
</evidence>